<dbReference type="PANTHER" id="PTHR30028">
    <property type="entry name" value="UPF0014 INNER MEMBRANE PROTEIN YBBM-RELATED"/>
    <property type="match status" value="1"/>
</dbReference>
<proteinExistence type="inferred from homology"/>
<feature type="transmembrane region" description="Helical" evidence="6">
    <location>
        <begin position="222"/>
        <end position="244"/>
    </location>
</feature>
<feature type="transmembrane region" description="Helical" evidence="6">
    <location>
        <begin position="6"/>
        <end position="23"/>
    </location>
</feature>
<sequence>MVDITFWELVTAYIFILVLLLLVRWRKIPREKEIIIATFRMTLQLVLVGYILMYVFKHMHFYYTVIIIFIMEIFAVYNIFKRSKTPIPSTLKKAIALSMTAGTLITLIYFDFVVVHFNPWYNPRYFIPIGGMIVGNAMTGVSLGVSTLIEGMRSRKHLVESALMLGATPYEATKGIVNHAFDSAILPTINNMVGMGIIFLPGMMTGVILSGSSPLTAIKYQIAIMLGITGSVAFSVILFLFMGYRAFFNNRAQLINLNAEKKKG</sequence>
<evidence type="ECO:0000256" key="4">
    <source>
        <dbReference type="ARBA" id="ARBA00022989"/>
    </source>
</evidence>
<organism evidence="7 8">
    <name type="scientific">Heyndrickxia acidicola</name>
    <dbReference type="NCBI Taxonomy" id="209389"/>
    <lineage>
        <taxon>Bacteria</taxon>
        <taxon>Bacillati</taxon>
        <taxon>Bacillota</taxon>
        <taxon>Bacilli</taxon>
        <taxon>Bacillales</taxon>
        <taxon>Bacillaceae</taxon>
        <taxon>Heyndrickxia</taxon>
    </lineage>
</organism>
<dbReference type="InterPro" id="IPR005226">
    <property type="entry name" value="UPF0014_fam"/>
</dbReference>
<dbReference type="EMBL" id="JARMAB010000005">
    <property type="protein sequence ID" value="MED1202247.1"/>
    <property type="molecule type" value="Genomic_DNA"/>
</dbReference>
<feature type="transmembrane region" description="Helical" evidence="6">
    <location>
        <begin position="101"/>
        <end position="119"/>
    </location>
</feature>
<evidence type="ECO:0000256" key="1">
    <source>
        <dbReference type="ARBA" id="ARBA00004141"/>
    </source>
</evidence>
<feature type="transmembrane region" description="Helical" evidence="6">
    <location>
        <begin position="125"/>
        <end position="149"/>
    </location>
</feature>
<feature type="transmembrane region" description="Helical" evidence="6">
    <location>
        <begin position="192"/>
        <end position="210"/>
    </location>
</feature>
<evidence type="ECO:0000313" key="8">
    <source>
        <dbReference type="Proteomes" id="UP001341444"/>
    </source>
</evidence>
<dbReference type="PANTHER" id="PTHR30028:SF0">
    <property type="entry name" value="PROTEIN ALUMINUM SENSITIVE 3"/>
    <property type="match status" value="1"/>
</dbReference>
<gene>
    <name evidence="7" type="primary">fetB</name>
    <name evidence="7" type="ORF">P4T90_03970</name>
</gene>
<dbReference type="RefSeq" id="WP_066266756.1">
    <property type="nucleotide sequence ID" value="NZ_JARMAB010000005.1"/>
</dbReference>
<keyword evidence="8" id="KW-1185">Reference proteome</keyword>
<keyword evidence="4 6" id="KW-1133">Transmembrane helix</keyword>
<keyword evidence="5 6" id="KW-0472">Membrane</keyword>
<accession>A0ABU6MG50</accession>
<dbReference type="Pfam" id="PF03649">
    <property type="entry name" value="UPF0014"/>
    <property type="match status" value="1"/>
</dbReference>
<keyword evidence="3 6" id="KW-0812">Transmembrane</keyword>
<comment type="subcellular location">
    <subcellularLocation>
        <location evidence="1">Membrane</location>
        <topology evidence="1">Multi-pass membrane protein</topology>
    </subcellularLocation>
</comment>
<evidence type="ECO:0000256" key="3">
    <source>
        <dbReference type="ARBA" id="ARBA00022692"/>
    </source>
</evidence>
<name>A0ABU6MG50_9BACI</name>
<comment type="similarity">
    <text evidence="2">Belongs to the UPF0014 family.</text>
</comment>
<dbReference type="Proteomes" id="UP001341444">
    <property type="component" value="Unassembled WGS sequence"/>
</dbReference>
<protein>
    <submittedName>
        <fullName evidence="7">Iron export ABC transporter permease subunit FetB</fullName>
    </submittedName>
</protein>
<evidence type="ECO:0000256" key="5">
    <source>
        <dbReference type="ARBA" id="ARBA00023136"/>
    </source>
</evidence>
<evidence type="ECO:0000256" key="2">
    <source>
        <dbReference type="ARBA" id="ARBA00005268"/>
    </source>
</evidence>
<evidence type="ECO:0000313" key="7">
    <source>
        <dbReference type="EMBL" id="MED1202247.1"/>
    </source>
</evidence>
<evidence type="ECO:0000256" key="6">
    <source>
        <dbReference type="SAM" id="Phobius"/>
    </source>
</evidence>
<reference evidence="7 8" key="1">
    <citation type="submission" date="2023-03" db="EMBL/GenBank/DDBJ databases">
        <title>Bacillus Genome Sequencing.</title>
        <authorList>
            <person name="Dunlap C."/>
        </authorList>
    </citation>
    <scope>NUCLEOTIDE SEQUENCE [LARGE SCALE GENOMIC DNA]</scope>
    <source>
        <strain evidence="7 8">B-23453</strain>
    </source>
</reference>
<comment type="caution">
    <text evidence="7">The sequence shown here is derived from an EMBL/GenBank/DDBJ whole genome shotgun (WGS) entry which is preliminary data.</text>
</comment>
<feature type="transmembrane region" description="Helical" evidence="6">
    <location>
        <begin position="35"/>
        <end position="55"/>
    </location>
</feature>
<feature type="transmembrane region" description="Helical" evidence="6">
    <location>
        <begin position="61"/>
        <end position="80"/>
    </location>
</feature>